<dbReference type="CDD" id="cd02517">
    <property type="entry name" value="CMP-KDO-Synthetase"/>
    <property type="match status" value="1"/>
</dbReference>
<proteinExistence type="inferred from homology"/>
<dbReference type="Proteomes" id="UP000001880">
    <property type="component" value="Chromosome"/>
</dbReference>
<dbReference type="GO" id="GO:0009103">
    <property type="term" value="P:lipopolysaccharide biosynthetic process"/>
    <property type="evidence" value="ECO:0007669"/>
    <property type="project" value="UniProtKB-UniRule"/>
</dbReference>
<dbReference type="EMBL" id="CP001804">
    <property type="protein sequence ID" value="ACY18424.1"/>
    <property type="molecule type" value="Genomic_DNA"/>
</dbReference>
<accession>D0LJR7</accession>
<dbReference type="NCBIfam" id="TIGR00466">
    <property type="entry name" value="kdsB"/>
    <property type="match status" value="1"/>
</dbReference>
<comment type="function">
    <text evidence="5">Activates KDO (a required 8-carbon sugar) for incorporation into bacterial lipopolysaccharide in Gram-negative bacteria.</text>
</comment>
<dbReference type="GO" id="GO:0005829">
    <property type="term" value="C:cytosol"/>
    <property type="evidence" value="ECO:0007669"/>
    <property type="project" value="TreeGrafter"/>
</dbReference>
<comment type="subcellular location">
    <subcellularLocation>
        <location evidence="5">Cytoplasm</location>
    </subcellularLocation>
    <subcellularLocation>
        <location evidence="1">Membrane</location>
    </subcellularLocation>
</comment>
<comment type="catalytic activity">
    <reaction evidence="5">
        <text>3-deoxy-alpha-D-manno-oct-2-ulosonate + CTP = CMP-3-deoxy-beta-D-manno-octulosonate + diphosphate</text>
        <dbReference type="Rhea" id="RHEA:23448"/>
        <dbReference type="ChEBI" id="CHEBI:33019"/>
        <dbReference type="ChEBI" id="CHEBI:37563"/>
        <dbReference type="ChEBI" id="CHEBI:85986"/>
        <dbReference type="ChEBI" id="CHEBI:85987"/>
        <dbReference type="EC" id="2.7.7.38"/>
    </reaction>
</comment>
<dbReference type="InterPro" id="IPR003329">
    <property type="entry name" value="Cytidylyl_trans"/>
</dbReference>
<dbReference type="RefSeq" id="WP_012831016.1">
    <property type="nucleotide sequence ID" value="NC_013440.1"/>
</dbReference>
<evidence type="ECO:0000313" key="6">
    <source>
        <dbReference type="EMBL" id="ACY18424.1"/>
    </source>
</evidence>
<dbReference type="InterPro" id="IPR029044">
    <property type="entry name" value="Nucleotide-diphossugar_trans"/>
</dbReference>
<dbReference type="AlphaFoldDB" id="D0LJR7"/>
<evidence type="ECO:0000256" key="4">
    <source>
        <dbReference type="ARBA" id="ARBA00022985"/>
    </source>
</evidence>
<dbReference type="STRING" id="502025.Hoch_5949"/>
<evidence type="ECO:0000256" key="3">
    <source>
        <dbReference type="ARBA" id="ARBA00022695"/>
    </source>
</evidence>
<keyword evidence="3 5" id="KW-0548">Nucleotidyltransferase</keyword>
<keyword evidence="4 5" id="KW-0448">Lipopolysaccharide biosynthesis</keyword>
<reference evidence="6 7" key="1">
    <citation type="journal article" date="2010" name="Stand. Genomic Sci.">
        <title>Complete genome sequence of Haliangium ochraceum type strain (SMP-2).</title>
        <authorList>
            <consortium name="US DOE Joint Genome Institute (JGI-PGF)"/>
            <person name="Ivanova N."/>
            <person name="Daum C."/>
            <person name="Lang E."/>
            <person name="Abt B."/>
            <person name="Kopitz M."/>
            <person name="Saunders E."/>
            <person name="Lapidus A."/>
            <person name="Lucas S."/>
            <person name="Glavina Del Rio T."/>
            <person name="Nolan M."/>
            <person name="Tice H."/>
            <person name="Copeland A."/>
            <person name="Cheng J.F."/>
            <person name="Chen F."/>
            <person name="Bruce D."/>
            <person name="Goodwin L."/>
            <person name="Pitluck S."/>
            <person name="Mavromatis K."/>
            <person name="Pati A."/>
            <person name="Mikhailova N."/>
            <person name="Chen A."/>
            <person name="Palaniappan K."/>
            <person name="Land M."/>
            <person name="Hauser L."/>
            <person name="Chang Y.J."/>
            <person name="Jeffries C.D."/>
            <person name="Detter J.C."/>
            <person name="Brettin T."/>
            <person name="Rohde M."/>
            <person name="Goker M."/>
            <person name="Bristow J."/>
            <person name="Markowitz V."/>
            <person name="Eisen J.A."/>
            <person name="Hugenholtz P."/>
            <person name="Kyrpides N.C."/>
            <person name="Klenk H.P."/>
        </authorList>
    </citation>
    <scope>NUCLEOTIDE SEQUENCE [LARGE SCALE GENOMIC DNA]</scope>
    <source>
        <strain evidence="7">DSM 14365 / CIP 107738 / JCM 11303 / AJ 13395 / SMP-2</strain>
    </source>
</reference>
<dbReference type="GO" id="GO:0016020">
    <property type="term" value="C:membrane"/>
    <property type="evidence" value="ECO:0007669"/>
    <property type="project" value="UniProtKB-SubCell"/>
</dbReference>
<comment type="pathway">
    <text evidence="5">Bacterial outer membrane biogenesis; lipopolysaccharide biosynthesis.</text>
</comment>
<name>D0LJR7_HALO1</name>
<dbReference type="Pfam" id="PF02348">
    <property type="entry name" value="CTP_transf_3"/>
    <property type="match status" value="1"/>
</dbReference>
<dbReference type="FunFam" id="3.90.550.10:FF:000011">
    <property type="entry name" value="3-deoxy-manno-octulosonate cytidylyltransferase"/>
    <property type="match status" value="1"/>
</dbReference>
<dbReference type="HAMAP" id="MF_00057">
    <property type="entry name" value="KdsB"/>
    <property type="match status" value="1"/>
</dbReference>
<evidence type="ECO:0000256" key="2">
    <source>
        <dbReference type="ARBA" id="ARBA00022679"/>
    </source>
</evidence>
<dbReference type="SUPFAM" id="SSF53448">
    <property type="entry name" value="Nucleotide-diphospho-sugar transferases"/>
    <property type="match status" value="1"/>
</dbReference>
<organism evidence="6 7">
    <name type="scientific">Haliangium ochraceum (strain DSM 14365 / JCM 11303 / SMP-2)</name>
    <dbReference type="NCBI Taxonomy" id="502025"/>
    <lineage>
        <taxon>Bacteria</taxon>
        <taxon>Pseudomonadati</taxon>
        <taxon>Myxococcota</taxon>
        <taxon>Polyangia</taxon>
        <taxon>Haliangiales</taxon>
        <taxon>Kofleriaceae</taxon>
        <taxon>Haliangium</taxon>
    </lineage>
</organism>
<dbReference type="eggNOG" id="COG1212">
    <property type="taxonomic scope" value="Bacteria"/>
</dbReference>
<dbReference type="EC" id="2.7.7.38" evidence="5"/>
<dbReference type="InterPro" id="IPR004528">
    <property type="entry name" value="KdsB"/>
</dbReference>
<dbReference type="HOGENOM" id="CLU_065038_1_0_7"/>
<dbReference type="UniPathway" id="UPA00358">
    <property type="reaction ID" value="UER00476"/>
</dbReference>
<dbReference type="PANTHER" id="PTHR42866">
    <property type="entry name" value="3-DEOXY-MANNO-OCTULOSONATE CYTIDYLYLTRANSFERASE"/>
    <property type="match status" value="1"/>
</dbReference>
<protein>
    <recommendedName>
        <fullName evidence="5">3-deoxy-manno-octulosonate cytidylyltransferase</fullName>
        <ecNumber evidence="5">2.7.7.38</ecNumber>
    </recommendedName>
    <alternativeName>
        <fullName evidence="5">CMP-2-keto-3-deoxyoctulosonic acid synthase</fullName>
        <shortName evidence="5">CKS</shortName>
        <shortName evidence="5">CMP-KDO synthase</shortName>
    </alternativeName>
</protein>
<keyword evidence="5" id="KW-0963">Cytoplasm</keyword>
<keyword evidence="2 5" id="KW-0808">Transferase</keyword>
<dbReference type="NCBIfam" id="NF003950">
    <property type="entry name" value="PRK05450.1-3"/>
    <property type="match status" value="1"/>
</dbReference>
<dbReference type="UniPathway" id="UPA00030"/>
<dbReference type="OrthoDB" id="9815559at2"/>
<dbReference type="KEGG" id="hoh:Hoch_5949"/>
<keyword evidence="7" id="KW-1185">Reference proteome</keyword>
<evidence type="ECO:0000256" key="1">
    <source>
        <dbReference type="ARBA" id="ARBA00004370"/>
    </source>
</evidence>
<dbReference type="PANTHER" id="PTHR42866:SF2">
    <property type="entry name" value="3-DEOXY-MANNO-OCTULOSONATE CYTIDYLYLTRANSFERASE, MITOCHONDRIAL"/>
    <property type="match status" value="1"/>
</dbReference>
<evidence type="ECO:0000313" key="7">
    <source>
        <dbReference type="Proteomes" id="UP000001880"/>
    </source>
</evidence>
<evidence type="ECO:0000256" key="5">
    <source>
        <dbReference type="HAMAP-Rule" id="MF_00057"/>
    </source>
</evidence>
<gene>
    <name evidence="5" type="primary">kdsB</name>
    <name evidence="6" type="ordered locus">Hoch_5949</name>
</gene>
<dbReference type="NCBIfam" id="NF003952">
    <property type="entry name" value="PRK05450.1-5"/>
    <property type="match status" value="1"/>
</dbReference>
<sequence>MEAFPFYVVIPARYGSTRLPGKPLLELLGRPMIAHAWDSARRSGAEAVLVATDDERIRAAVEGFGGDALMTSPAHASGTDRLAEVAAARGWDDDAIVVNLQGDEPCIPGSLLRDAARALHQHPEAGIATLATPIREPADVFDENVVKVVFDESGMAGYFSRAPIPWVRGVSGRGAAAAAELPAELDFWRHIGIYAYRVGTLRRLASADSRAIERAESLEQLRALALGIRIHVSALETPPGHGVDTPDDIPRVERALAAMQEQQA</sequence>
<dbReference type="GO" id="GO:0033468">
    <property type="term" value="P:CMP-keto-3-deoxy-D-manno-octulosonic acid biosynthetic process"/>
    <property type="evidence" value="ECO:0007669"/>
    <property type="project" value="UniProtKB-UniRule"/>
</dbReference>
<dbReference type="GO" id="GO:0008690">
    <property type="term" value="F:3-deoxy-manno-octulosonate cytidylyltransferase activity"/>
    <property type="evidence" value="ECO:0007669"/>
    <property type="project" value="UniProtKB-UniRule"/>
</dbReference>
<comment type="similarity">
    <text evidence="5">Belongs to the KdsB family.</text>
</comment>
<comment type="pathway">
    <text evidence="5">Nucleotide-sugar biosynthesis; CMP-3-deoxy-D-manno-octulosonate biosynthesis; CMP-3-deoxy-D-manno-octulosonate from 3-deoxy-D-manno-octulosonate and CTP: step 1/1.</text>
</comment>
<dbReference type="Gene3D" id="3.90.550.10">
    <property type="entry name" value="Spore Coat Polysaccharide Biosynthesis Protein SpsA, Chain A"/>
    <property type="match status" value="1"/>
</dbReference>